<evidence type="ECO:0008006" key="4">
    <source>
        <dbReference type="Google" id="ProtNLM"/>
    </source>
</evidence>
<accession>A0AA35WWW0</accession>
<feature type="non-terminal residue" evidence="2">
    <location>
        <position position="1"/>
    </location>
</feature>
<organism evidence="2 3">
    <name type="scientific">Geodia barretti</name>
    <name type="common">Barrett's horny sponge</name>
    <dbReference type="NCBI Taxonomy" id="519541"/>
    <lineage>
        <taxon>Eukaryota</taxon>
        <taxon>Metazoa</taxon>
        <taxon>Porifera</taxon>
        <taxon>Demospongiae</taxon>
        <taxon>Heteroscleromorpha</taxon>
        <taxon>Tetractinellida</taxon>
        <taxon>Astrophorina</taxon>
        <taxon>Geodiidae</taxon>
        <taxon>Geodia</taxon>
    </lineage>
</organism>
<feature type="compositionally biased region" description="Polar residues" evidence="1">
    <location>
        <begin position="147"/>
        <end position="156"/>
    </location>
</feature>
<keyword evidence="3" id="KW-1185">Reference proteome</keyword>
<feature type="region of interest" description="Disordered" evidence="1">
    <location>
        <begin position="119"/>
        <end position="171"/>
    </location>
</feature>
<evidence type="ECO:0000256" key="1">
    <source>
        <dbReference type="SAM" id="MobiDB-lite"/>
    </source>
</evidence>
<reference evidence="2" key="1">
    <citation type="submission" date="2023-03" db="EMBL/GenBank/DDBJ databases">
        <authorList>
            <person name="Steffen K."/>
            <person name="Cardenas P."/>
        </authorList>
    </citation>
    <scope>NUCLEOTIDE SEQUENCE</scope>
</reference>
<protein>
    <recommendedName>
        <fullName evidence="4">Death domain-containing protein</fullName>
    </recommendedName>
</protein>
<name>A0AA35WWW0_GEOBA</name>
<evidence type="ECO:0000313" key="3">
    <source>
        <dbReference type="Proteomes" id="UP001174909"/>
    </source>
</evidence>
<proteinExistence type="predicted"/>
<sequence>MYTAPTTGGEVLTPNDAVKVLEELLPAQNQSYELGLRLNLKPHEVKSIHATISEPRKRLLQIVLEFLNQVEPRPTWRVIVDALKSPAVNLPHLAMAVEAAHFPDTTPALVPEAIVSSYSSQSPATSSQPGSGASPLTEVDYQPDLPQPTTGDTVTELQHRPESPQPSPMTTQYVQAKIRRFVKRFNDLKKAARGCLEKRKISVEQVVDALTSMSPDDNDEHRQFLKQNLSDLYQSTDIPELIGKLSVLHWDYLSYQLLDYLIKEFGLEVGREMEAYKLDMQ</sequence>
<dbReference type="AlphaFoldDB" id="A0AA35WWW0"/>
<dbReference type="Proteomes" id="UP001174909">
    <property type="component" value="Unassembled WGS sequence"/>
</dbReference>
<dbReference type="EMBL" id="CASHTH010002899">
    <property type="protein sequence ID" value="CAI8036818.1"/>
    <property type="molecule type" value="Genomic_DNA"/>
</dbReference>
<feature type="compositionally biased region" description="Low complexity" evidence="1">
    <location>
        <begin position="119"/>
        <end position="134"/>
    </location>
</feature>
<gene>
    <name evidence="2" type="ORF">GBAR_LOCUS20627</name>
</gene>
<evidence type="ECO:0000313" key="2">
    <source>
        <dbReference type="EMBL" id="CAI8036818.1"/>
    </source>
</evidence>
<comment type="caution">
    <text evidence="2">The sequence shown here is derived from an EMBL/GenBank/DDBJ whole genome shotgun (WGS) entry which is preliminary data.</text>
</comment>